<evidence type="ECO:0000313" key="2">
    <source>
        <dbReference type="Proteomes" id="UP000718593"/>
    </source>
</evidence>
<protein>
    <submittedName>
        <fullName evidence="1">Carboxylate--amine ligase</fullName>
    </submittedName>
</protein>
<dbReference type="AlphaFoldDB" id="A0A930G0B9"/>
<proteinExistence type="predicted"/>
<accession>A0A930G0B9</accession>
<reference evidence="1" key="1">
    <citation type="submission" date="2020-04" db="EMBL/GenBank/DDBJ databases">
        <title>Deep metagenomics examines the oral microbiome during advanced dental caries in children, revealing novel taxa and co-occurrences with host molecules.</title>
        <authorList>
            <person name="Baker J.L."/>
            <person name="Morton J.T."/>
            <person name="Dinis M."/>
            <person name="Alvarez R."/>
            <person name="Tran N.C."/>
            <person name="Knight R."/>
            <person name="Edlund A."/>
        </authorList>
    </citation>
    <scope>NUCLEOTIDE SEQUENCE</scope>
    <source>
        <strain evidence="1">JCVI_32_bin.24</strain>
    </source>
</reference>
<feature type="non-terminal residue" evidence="1">
    <location>
        <position position="134"/>
    </location>
</feature>
<comment type="caution">
    <text evidence="1">The sequence shown here is derived from an EMBL/GenBank/DDBJ whole genome shotgun (WGS) entry which is preliminary data.</text>
</comment>
<name>A0A930G0B9_9RHOO</name>
<evidence type="ECO:0000313" key="1">
    <source>
        <dbReference type="EMBL" id="MBF1165735.1"/>
    </source>
</evidence>
<gene>
    <name evidence="1" type="ORF">HXL68_11950</name>
</gene>
<dbReference type="EMBL" id="JABZMI010000266">
    <property type="protein sequence ID" value="MBF1165735.1"/>
    <property type="molecule type" value="Genomic_DNA"/>
</dbReference>
<organism evidence="1 2">
    <name type="scientific">Dechloromonas agitata</name>
    <dbReference type="NCBI Taxonomy" id="73030"/>
    <lineage>
        <taxon>Bacteria</taxon>
        <taxon>Pseudomonadati</taxon>
        <taxon>Pseudomonadota</taxon>
        <taxon>Betaproteobacteria</taxon>
        <taxon>Rhodocyclales</taxon>
        <taxon>Azonexaceae</taxon>
        <taxon>Dechloromonas</taxon>
    </lineage>
</organism>
<dbReference type="GO" id="GO:0016874">
    <property type="term" value="F:ligase activity"/>
    <property type="evidence" value="ECO:0007669"/>
    <property type="project" value="UniProtKB-KW"/>
</dbReference>
<sequence length="134" mass="14512">MAKPEAFPPCIVLGLETQIALGVVRELGRAGVPVIGIAQSRHALGLHSRYLTRRIVNEQPRSKAMLEQIRALGEEFGEIPLLTVSEVNLNWLLANRQHLGKVKAILPRADALAVVLDKGKTLALAESVGISVPR</sequence>
<keyword evidence="1" id="KW-0436">Ligase</keyword>
<dbReference type="Proteomes" id="UP000718593">
    <property type="component" value="Unassembled WGS sequence"/>
</dbReference>